<dbReference type="InterPro" id="IPR013786">
    <property type="entry name" value="AcylCoA_DH/ox_N"/>
</dbReference>
<dbReference type="Gene3D" id="1.10.540.10">
    <property type="entry name" value="Acyl-CoA dehydrogenase/oxidase, N-terminal domain"/>
    <property type="match status" value="1"/>
</dbReference>
<dbReference type="Pfam" id="PF02771">
    <property type="entry name" value="Acyl-CoA_dh_N"/>
    <property type="match status" value="1"/>
</dbReference>
<dbReference type="Gene3D" id="2.40.110.10">
    <property type="entry name" value="Butyryl-CoA Dehydrogenase, subunit A, domain 2"/>
    <property type="match status" value="1"/>
</dbReference>
<dbReference type="GO" id="GO:0008470">
    <property type="term" value="F:3-methylbutanoyl-CoA dehydrogenase activity"/>
    <property type="evidence" value="ECO:0007669"/>
    <property type="project" value="TreeGrafter"/>
</dbReference>
<name>A0A0B5EHP2_STRA4</name>
<dbReference type="InterPro" id="IPR046373">
    <property type="entry name" value="Acyl-CoA_Oxase/DH_mid-dom_sf"/>
</dbReference>
<sequence>MASEALPKECPDCAADLRGADSATPSPTCEGLLRRIAEAAERTEKRGRPSGDLLRDLVAHGCLRLTLARKYGGSETALPELLRTLREIAVADASVAWNVMVWAQSQITLARLPLPAFEKVVRSGPDVVVSATSAGDGSVTDAGDGPRLSGSWRFTSGVHHAEWVLLHCRTALGDAEEAHGVLVRKPMLRVDSSWDVLGLRGTGSETVRAREIPVAREDLYPLQGHLSAAATPHSLLPVRPAFALHTAAVALGTAQAALACLAPPPQQTGRQQEDGRALLREWQLGDRRARLDAALAGLEHQGRGAWSLAASGGALTAGDAASVAAAAVHGVGTAVEIALWCFQNAGSAALFNGTPVQRRLRDLLAIAQHANVRPSQLGDFGRQLMAPQGGGG</sequence>
<evidence type="ECO:0000259" key="3">
    <source>
        <dbReference type="Pfam" id="PF08028"/>
    </source>
</evidence>
<dbReference type="SUPFAM" id="SSF47203">
    <property type="entry name" value="Acyl-CoA dehydrogenase C-terminal domain-like"/>
    <property type="match status" value="1"/>
</dbReference>
<dbReference type="InterPro" id="IPR037069">
    <property type="entry name" value="AcylCoA_DH/ox_N_sf"/>
</dbReference>
<evidence type="ECO:0000259" key="2">
    <source>
        <dbReference type="Pfam" id="PF02771"/>
    </source>
</evidence>
<protein>
    <submittedName>
        <fullName evidence="4">Hydroxylase</fullName>
    </submittedName>
</protein>
<dbReference type="Gene3D" id="1.20.140.10">
    <property type="entry name" value="Butyryl-CoA Dehydrogenase, subunit A, domain 3"/>
    <property type="match status" value="1"/>
</dbReference>
<dbReference type="Proteomes" id="UP000031523">
    <property type="component" value="Chromosome"/>
</dbReference>
<dbReference type="PANTHER" id="PTHR43884">
    <property type="entry name" value="ACYL-COA DEHYDROGENASE"/>
    <property type="match status" value="1"/>
</dbReference>
<dbReference type="Pfam" id="PF08028">
    <property type="entry name" value="Acyl-CoA_dh_2"/>
    <property type="match status" value="1"/>
</dbReference>
<organism evidence="4 5">
    <name type="scientific">Streptomyces albus (strain ATCC 21838 / DSM 41398 / FERM P-419 / JCM 4703 / NBRC 107858)</name>
    <dbReference type="NCBI Taxonomy" id="1081613"/>
    <lineage>
        <taxon>Bacteria</taxon>
        <taxon>Bacillati</taxon>
        <taxon>Actinomycetota</taxon>
        <taxon>Actinomycetes</taxon>
        <taxon>Kitasatosporales</taxon>
        <taxon>Streptomycetaceae</taxon>
        <taxon>Streptomyces</taxon>
    </lineage>
</organism>
<reference evidence="4 5" key="1">
    <citation type="submission" date="2015-01" db="EMBL/GenBank/DDBJ databases">
        <title>Enhanced salinomycin production by adjusting the supply of polyketide extender units in Streptomyce albus DSM 41398.</title>
        <authorList>
            <person name="Lu C."/>
        </authorList>
    </citation>
    <scope>NUCLEOTIDE SEQUENCE [LARGE SCALE GENOMIC DNA]</scope>
    <source>
        <strain evidence="5">ATCC 21838 / DSM 41398 / FERM P-419 / JCM 4703 / NBRC 107858</strain>
    </source>
</reference>
<keyword evidence="1" id="KW-0560">Oxidoreductase</keyword>
<dbReference type="GO" id="GO:0006552">
    <property type="term" value="P:L-leucine catabolic process"/>
    <property type="evidence" value="ECO:0007669"/>
    <property type="project" value="TreeGrafter"/>
</dbReference>
<feature type="domain" description="Acyl-CoA dehydrogenase C-terminal" evidence="3">
    <location>
        <begin position="246"/>
        <end position="373"/>
    </location>
</feature>
<keyword evidence="5" id="KW-1185">Reference proteome</keyword>
<evidence type="ECO:0000313" key="5">
    <source>
        <dbReference type="Proteomes" id="UP000031523"/>
    </source>
</evidence>
<dbReference type="InterPro" id="IPR009100">
    <property type="entry name" value="AcylCoA_DH/oxidase_NM_dom_sf"/>
</dbReference>
<gene>
    <name evidence="4" type="ORF">SLNWT_0523</name>
</gene>
<dbReference type="SUPFAM" id="SSF56645">
    <property type="entry name" value="Acyl-CoA dehydrogenase NM domain-like"/>
    <property type="match status" value="1"/>
</dbReference>
<dbReference type="PANTHER" id="PTHR43884:SF12">
    <property type="entry name" value="ISOVALERYL-COA DEHYDROGENASE, MITOCHONDRIAL-RELATED"/>
    <property type="match status" value="1"/>
</dbReference>
<accession>A0A0B5EHP2</accession>
<dbReference type="KEGG" id="sals:SLNWT_0523"/>
<dbReference type="EMBL" id="CP010519">
    <property type="protein sequence ID" value="AJE80899.1"/>
    <property type="molecule type" value="Genomic_DNA"/>
</dbReference>
<proteinExistence type="predicted"/>
<evidence type="ECO:0000313" key="4">
    <source>
        <dbReference type="EMBL" id="AJE80899.1"/>
    </source>
</evidence>
<dbReference type="GO" id="GO:0050660">
    <property type="term" value="F:flavin adenine dinucleotide binding"/>
    <property type="evidence" value="ECO:0007669"/>
    <property type="project" value="InterPro"/>
</dbReference>
<dbReference type="AlphaFoldDB" id="A0A0B5EHP2"/>
<dbReference type="InterPro" id="IPR036250">
    <property type="entry name" value="AcylCo_DH-like_C"/>
</dbReference>
<dbReference type="PIRSF" id="PIRSF016578">
    <property type="entry name" value="HsaA"/>
    <property type="match status" value="1"/>
</dbReference>
<evidence type="ECO:0000256" key="1">
    <source>
        <dbReference type="ARBA" id="ARBA00023002"/>
    </source>
</evidence>
<dbReference type="InterPro" id="IPR013107">
    <property type="entry name" value="Acyl-CoA_DH_C"/>
</dbReference>
<feature type="domain" description="Acyl-CoA dehydrogenase/oxidase N-terminal" evidence="2">
    <location>
        <begin position="34"/>
        <end position="107"/>
    </location>
</feature>